<comment type="similarity">
    <text evidence="2 4">Belongs to the glucose-6-phosphate 1-epimerase family.</text>
</comment>
<dbReference type="InterPro" id="IPR025532">
    <property type="entry name" value="G6P_1-epimerase"/>
</dbReference>
<dbReference type="GO" id="GO:0005975">
    <property type="term" value="P:carbohydrate metabolic process"/>
    <property type="evidence" value="ECO:0007669"/>
    <property type="project" value="InterPro"/>
</dbReference>
<dbReference type="RefSeq" id="WP_306351574.1">
    <property type="nucleotide sequence ID" value="NZ_JASAWV010000015.1"/>
</dbReference>
<dbReference type="Proteomes" id="UP001226020">
    <property type="component" value="Unassembled WGS sequence"/>
</dbReference>
<name>A0AAW8CF46_9PAST</name>
<dbReference type="EMBL" id="JASAXT010000008">
    <property type="protein sequence ID" value="MDP8148594.1"/>
    <property type="molecule type" value="Genomic_DNA"/>
</dbReference>
<dbReference type="PANTHER" id="PTHR11122:SF13">
    <property type="entry name" value="GLUCOSE-6-PHOSPHATE 1-EPIMERASE"/>
    <property type="match status" value="1"/>
</dbReference>
<evidence type="ECO:0000313" key="7">
    <source>
        <dbReference type="Proteomes" id="UP001226020"/>
    </source>
</evidence>
<protein>
    <recommendedName>
        <fullName evidence="4">Putative glucose-6-phosphate 1-epimerase</fullName>
        <ecNumber evidence="4">5.1.3.15</ecNumber>
    </recommendedName>
</protein>
<dbReference type="InterPro" id="IPR008183">
    <property type="entry name" value="Aldose_1/G6P_1-epimerase"/>
</dbReference>
<proteinExistence type="inferred from homology"/>
<dbReference type="Gene3D" id="2.70.98.10">
    <property type="match status" value="1"/>
</dbReference>
<feature type="active site" evidence="5">
    <location>
        <position position="153"/>
    </location>
</feature>
<keyword evidence="7" id="KW-1185">Reference proteome</keyword>
<gene>
    <name evidence="6" type="ORF">QJU57_05840</name>
</gene>
<dbReference type="SUPFAM" id="SSF74650">
    <property type="entry name" value="Galactose mutarotase-like"/>
    <property type="match status" value="1"/>
</dbReference>
<dbReference type="AlphaFoldDB" id="A0AAW8CF46"/>
<dbReference type="PANTHER" id="PTHR11122">
    <property type="entry name" value="APOSPORY-ASSOCIATED PROTEIN C-RELATED"/>
    <property type="match status" value="1"/>
</dbReference>
<evidence type="ECO:0000256" key="2">
    <source>
        <dbReference type="ARBA" id="ARBA00005866"/>
    </source>
</evidence>
<dbReference type="CDD" id="cd09020">
    <property type="entry name" value="D-hex-6-P-epi_like"/>
    <property type="match status" value="1"/>
</dbReference>
<comment type="catalytic activity">
    <reaction evidence="1">
        <text>alpha-D-glucose 6-phosphate = beta-D-glucose 6-phosphate</text>
        <dbReference type="Rhea" id="RHEA:16249"/>
        <dbReference type="ChEBI" id="CHEBI:58225"/>
        <dbReference type="ChEBI" id="CHEBI:58247"/>
        <dbReference type="EC" id="5.1.3.15"/>
    </reaction>
</comment>
<reference evidence="6 7" key="1">
    <citation type="journal article" date="2023" name="Front. Microbiol.">
        <title>Phylogeography and host specificity of Pasteurellaceae pathogenic to sea-farmed fish in the north-east Atlantic.</title>
        <authorList>
            <person name="Gulla S."/>
            <person name="Colquhoun D.J."/>
            <person name="Olsen A.B."/>
            <person name="Spilsberg B."/>
            <person name="Lagesen K."/>
            <person name="Aakesson C.P."/>
            <person name="Strom S."/>
            <person name="Manji F."/>
            <person name="Birkbeck T.H."/>
            <person name="Nilsen H.K."/>
        </authorList>
    </citation>
    <scope>NUCLEOTIDE SEQUENCE [LARGE SCALE GENOMIC DNA]</scope>
    <source>
        <strain evidence="6 7">NVIB3131</strain>
    </source>
</reference>
<sequence length="275" mass="31059">MLNHQLNFIKQITPELSLQQCNEIPIIVLKHKLGHAFISLQGAHLLSWQPKDTAQNVLWLSDIEPFKLGTAIRGGIPICYPWFGGKQSPSHGYARISLWQLSGYDINEEKANLEFSLFSDDDIIEAKITMIFSDICEITFKHYGNEQAEVALHSYFNIADINNISVTGLPTQCFNSLTQQPEQVPSPRQITENVDCIYKIVSPATQHITDPTYQRKIEITHNNASNTVFWNPWHKATSGMSKQGYKTMVCVETARLDKPLSQGDQVSVTIKVVDE</sequence>
<organism evidence="6 7">
    <name type="scientific">Phocoenobacter atlanticus subsp. atlanticus</name>
    <dbReference type="NCBI Taxonomy" id="3061285"/>
    <lineage>
        <taxon>Bacteria</taxon>
        <taxon>Pseudomonadati</taxon>
        <taxon>Pseudomonadota</taxon>
        <taxon>Gammaproteobacteria</taxon>
        <taxon>Pasteurellales</taxon>
        <taxon>Pasteurellaceae</taxon>
        <taxon>Phocoenobacter</taxon>
        <taxon>Phocoenobacter atlanticus</taxon>
    </lineage>
</organism>
<dbReference type="InterPro" id="IPR011013">
    <property type="entry name" value="Gal_mutarotase_sf_dom"/>
</dbReference>
<evidence type="ECO:0000313" key="6">
    <source>
        <dbReference type="EMBL" id="MDP8148594.1"/>
    </source>
</evidence>
<dbReference type="GO" id="GO:0030246">
    <property type="term" value="F:carbohydrate binding"/>
    <property type="evidence" value="ECO:0007669"/>
    <property type="project" value="UniProtKB-UniRule"/>
</dbReference>
<evidence type="ECO:0000256" key="4">
    <source>
        <dbReference type="PIRNR" id="PIRNR016020"/>
    </source>
</evidence>
<keyword evidence="3 4" id="KW-0413">Isomerase</keyword>
<evidence type="ECO:0000256" key="3">
    <source>
        <dbReference type="ARBA" id="ARBA00023235"/>
    </source>
</evidence>
<feature type="active site" evidence="5">
    <location>
        <position position="252"/>
    </location>
</feature>
<comment type="caution">
    <text evidence="6">The sequence shown here is derived from an EMBL/GenBank/DDBJ whole genome shotgun (WGS) entry which is preliminary data.</text>
</comment>
<dbReference type="EC" id="5.1.3.15" evidence="4"/>
<accession>A0AAW8CF46</accession>
<dbReference type="Pfam" id="PF01263">
    <property type="entry name" value="Aldose_epim"/>
    <property type="match status" value="1"/>
</dbReference>
<evidence type="ECO:0000256" key="5">
    <source>
        <dbReference type="PIRSR" id="PIRSR016020-1"/>
    </source>
</evidence>
<evidence type="ECO:0000256" key="1">
    <source>
        <dbReference type="ARBA" id="ARBA00001096"/>
    </source>
</evidence>
<dbReference type="PIRSF" id="PIRSF016020">
    <property type="entry name" value="PHexose_mutarotase"/>
    <property type="match status" value="1"/>
</dbReference>
<dbReference type="InterPro" id="IPR014718">
    <property type="entry name" value="GH-type_carb-bd"/>
</dbReference>
<dbReference type="GO" id="GO:0047938">
    <property type="term" value="F:glucose-6-phosphate 1-epimerase activity"/>
    <property type="evidence" value="ECO:0007669"/>
    <property type="project" value="UniProtKB-UniRule"/>
</dbReference>